<feature type="transmembrane region" description="Helical" evidence="1">
    <location>
        <begin position="109"/>
        <end position="134"/>
    </location>
</feature>
<protein>
    <recommendedName>
        <fullName evidence="4">DUF4013 domain-containing protein</fullName>
    </recommendedName>
</protein>
<proteinExistence type="predicted"/>
<dbReference type="Pfam" id="PF13197">
    <property type="entry name" value="DUF4013"/>
    <property type="match status" value="1"/>
</dbReference>
<keyword evidence="1" id="KW-0812">Transmembrane</keyword>
<feature type="transmembrane region" description="Helical" evidence="1">
    <location>
        <begin position="179"/>
        <end position="198"/>
    </location>
</feature>
<accession>A0A497JHR3</accession>
<feature type="transmembrane region" description="Helical" evidence="1">
    <location>
        <begin position="12"/>
        <end position="36"/>
    </location>
</feature>
<dbReference type="Proteomes" id="UP000278031">
    <property type="component" value="Unassembled WGS sequence"/>
</dbReference>
<sequence length="211" mass="23606">MISAFQKPFSNWKALLIGALIGIIPIFGSVLILGFIMENMGKAKMEDWKLKKMGRYIVNGLVALLYFFVYFFIPLVIIGIIAIAAFLSYFKINDFVNIENLILKAGLPIIIGIILFIVLAALLGCVLAAAVIEYSKKRKIKLTSKYFSYVTNLKFLLNYAIAVLYIGILKFISFTTLSIPVIGFILSLILEGAAYYIGTTTQYALLYKIVR</sequence>
<name>A0A497JHR3_9ARCH</name>
<keyword evidence="1" id="KW-0472">Membrane</keyword>
<evidence type="ECO:0008006" key="4">
    <source>
        <dbReference type="Google" id="ProtNLM"/>
    </source>
</evidence>
<keyword evidence="1" id="KW-1133">Transmembrane helix</keyword>
<feature type="transmembrane region" description="Helical" evidence="1">
    <location>
        <begin position="56"/>
        <end position="89"/>
    </location>
</feature>
<evidence type="ECO:0000313" key="3">
    <source>
        <dbReference type="Proteomes" id="UP000278031"/>
    </source>
</evidence>
<comment type="caution">
    <text evidence="2">The sequence shown here is derived from an EMBL/GenBank/DDBJ whole genome shotgun (WGS) entry which is preliminary data.</text>
</comment>
<feature type="transmembrane region" description="Helical" evidence="1">
    <location>
        <begin position="155"/>
        <end position="173"/>
    </location>
</feature>
<organism evidence="2 3">
    <name type="scientific">Candidatus Iainarchaeum sp</name>
    <dbReference type="NCBI Taxonomy" id="3101447"/>
    <lineage>
        <taxon>Archaea</taxon>
        <taxon>Candidatus Iainarchaeota</taxon>
        <taxon>Candidatus Iainarchaeia</taxon>
        <taxon>Candidatus Iainarchaeales</taxon>
        <taxon>Candidatus Iainarchaeaceae</taxon>
        <taxon>Candidatus Iainarchaeum</taxon>
    </lineage>
</organism>
<dbReference type="AlphaFoldDB" id="A0A497JHR3"/>
<dbReference type="InterPro" id="IPR025098">
    <property type="entry name" value="DUF4013"/>
</dbReference>
<gene>
    <name evidence="2" type="ORF">DRO04_01505</name>
</gene>
<reference evidence="2 3" key="1">
    <citation type="submission" date="2018-06" db="EMBL/GenBank/DDBJ databases">
        <title>Extensive metabolic versatility and redundancy in microbially diverse, dynamic hydrothermal sediments.</title>
        <authorList>
            <person name="Dombrowski N."/>
            <person name="Teske A."/>
            <person name="Baker B.J."/>
        </authorList>
    </citation>
    <scope>NUCLEOTIDE SEQUENCE [LARGE SCALE GENOMIC DNA]</scope>
    <source>
        <strain evidence="2">B51_G17</strain>
    </source>
</reference>
<evidence type="ECO:0000313" key="2">
    <source>
        <dbReference type="EMBL" id="RLG70626.1"/>
    </source>
</evidence>
<evidence type="ECO:0000256" key="1">
    <source>
        <dbReference type="SAM" id="Phobius"/>
    </source>
</evidence>
<dbReference type="EMBL" id="QMWP01000043">
    <property type="protein sequence ID" value="RLG70626.1"/>
    <property type="molecule type" value="Genomic_DNA"/>
</dbReference>